<dbReference type="GO" id="GO:0043565">
    <property type="term" value="F:sequence-specific DNA binding"/>
    <property type="evidence" value="ECO:0007669"/>
    <property type="project" value="InterPro"/>
</dbReference>
<dbReference type="PROSITE" id="PS00675">
    <property type="entry name" value="SIGMA54_INTERACT_1"/>
    <property type="match status" value="1"/>
</dbReference>
<dbReference type="InterPro" id="IPR027417">
    <property type="entry name" value="P-loop_NTPase"/>
</dbReference>
<dbReference type="InterPro" id="IPR025943">
    <property type="entry name" value="Sigma_54_int_dom_ATP-bd_2"/>
</dbReference>
<dbReference type="SMART" id="SM00382">
    <property type="entry name" value="AAA"/>
    <property type="match status" value="1"/>
</dbReference>
<dbReference type="Pfam" id="PF25601">
    <property type="entry name" value="AAA_lid_14"/>
    <property type="match status" value="1"/>
</dbReference>
<evidence type="ECO:0000256" key="7">
    <source>
        <dbReference type="ARBA" id="ARBA00023163"/>
    </source>
</evidence>
<dbReference type="InterPro" id="IPR001789">
    <property type="entry name" value="Sig_transdc_resp-reg_receiver"/>
</dbReference>
<dbReference type="FunFam" id="3.40.50.2300:FF:000018">
    <property type="entry name" value="DNA-binding transcriptional regulator NtrC"/>
    <property type="match status" value="1"/>
</dbReference>
<feature type="domain" description="Sigma-54 factor interaction" evidence="9">
    <location>
        <begin position="145"/>
        <end position="374"/>
    </location>
</feature>
<dbReference type="InterPro" id="IPR011006">
    <property type="entry name" value="CheY-like_superfamily"/>
</dbReference>
<dbReference type="CDD" id="cd00009">
    <property type="entry name" value="AAA"/>
    <property type="match status" value="1"/>
</dbReference>
<gene>
    <name evidence="11" type="ORF">MDG893_12019</name>
</gene>
<keyword evidence="3" id="KW-0067">ATP-binding</keyword>
<keyword evidence="6" id="KW-0238">DNA-binding</keyword>
<evidence type="ECO:0000256" key="4">
    <source>
        <dbReference type="ARBA" id="ARBA00023012"/>
    </source>
</evidence>
<dbReference type="EMBL" id="ABCP01000023">
    <property type="protein sequence ID" value="EDM47115.1"/>
    <property type="molecule type" value="Genomic_DNA"/>
</dbReference>
<accession>A6F2D7</accession>
<evidence type="ECO:0000256" key="3">
    <source>
        <dbReference type="ARBA" id="ARBA00022840"/>
    </source>
</evidence>
<dbReference type="PANTHER" id="PTHR32071:SF57">
    <property type="entry name" value="C4-DICARBOXYLATE TRANSPORT TRANSCRIPTIONAL REGULATORY PROTEIN DCTD"/>
    <property type="match status" value="1"/>
</dbReference>
<dbReference type="PROSITE" id="PS00688">
    <property type="entry name" value="SIGMA54_INTERACT_3"/>
    <property type="match status" value="1"/>
</dbReference>
<proteinExistence type="predicted"/>
<evidence type="ECO:0000256" key="1">
    <source>
        <dbReference type="ARBA" id="ARBA00022553"/>
    </source>
</evidence>
<name>A6F2D7_9GAMM</name>
<dbReference type="SUPFAM" id="SSF52540">
    <property type="entry name" value="P-loop containing nucleoside triphosphate hydrolases"/>
    <property type="match status" value="1"/>
</dbReference>
<dbReference type="SUPFAM" id="SSF52172">
    <property type="entry name" value="CheY-like"/>
    <property type="match status" value="1"/>
</dbReference>
<dbReference type="InterPro" id="IPR025944">
    <property type="entry name" value="Sigma_54_int_dom_CS"/>
</dbReference>
<dbReference type="SMART" id="SM00448">
    <property type="entry name" value="REC"/>
    <property type="match status" value="1"/>
</dbReference>
<dbReference type="Gene3D" id="3.40.50.2300">
    <property type="match status" value="1"/>
</dbReference>
<protein>
    <submittedName>
        <fullName evidence="11">Sigma 54-dependent transcriptional activator containing CheY-like receiver domain</fullName>
    </submittedName>
</protein>
<keyword evidence="5" id="KW-0805">Transcription regulation</keyword>
<keyword evidence="4" id="KW-0902">Two-component regulatory system</keyword>
<comment type="caution">
    <text evidence="11">The sequence shown here is derived from an EMBL/GenBank/DDBJ whole genome shotgun (WGS) entry which is preliminary data.</text>
</comment>
<dbReference type="PANTHER" id="PTHR32071">
    <property type="entry name" value="TRANSCRIPTIONAL REGULATORY PROTEIN"/>
    <property type="match status" value="1"/>
</dbReference>
<dbReference type="InterPro" id="IPR058031">
    <property type="entry name" value="AAA_lid_NorR"/>
</dbReference>
<dbReference type="FunFam" id="3.40.50.300:FF:000006">
    <property type="entry name" value="DNA-binding transcriptional regulator NtrC"/>
    <property type="match status" value="1"/>
</dbReference>
<evidence type="ECO:0000259" key="10">
    <source>
        <dbReference type="PROSITE" id="PS50110"/>
    </source>
</evidence>
<dbReference type="SUPFAM" id="SSF46689">
    <property type="entry name" value="Homeodomain-like"/>
    <property type="match status" value="1"/>
</dbReference>
<dbReference type="Gene3D" id="1.10.10.60">
    <property type="entry name" value="Homeodomain-like"/>
    <property type="match status" value="1"/>
</dbReference>
<feature type="modified residue" description="4-aspartylphosphate" evidence="8">
    <location>
        <position position="54"/>
    </location>
</feature>
<dbReference type="Gene3D" id="1.10.8.60">
    <property type="match status" value="1"/>
</dbReference>
<evidence type="ECO:0000256" key="2">
    <source>
        <dbReference type="ARBA" id="ARBA00022741"/>
    </source>
</evidence>
<evidence type="ECO:0000313" key="11">
    <source>
        <dbReference type="EMBL" id="EDM47115.1"/>
    </source>
</evidence>
<evidence type="ECO:0000313" key="12">
    <source>
        <dbReference type="Proteomes" id="UP000005856"/>
    </source>
</evidence>
<keyword evidence="7" id="KW-0804">Transcription</keyword>
<dbReference type="InterPro" id="IPR009057">
    <property type="entry name" value="Homeodomain-like_sf"/>
</dbReference>
<evidence type="ECO:0000256" key="6">
    <source>
        <dbReference type="ARBA" id="ARBA00023125"/>
    </source>
</evidence>
<dbReference type="PROSITE" id="PS00676">
    <property type="entry name" value="SIGMA54_INTERACT_2"/>
    <property type="match status" value="1"/>
</dbReference>
<dbReference type="STRING" id="443152.MDG893_12019"/>
<evidence type="ECO:0000256" key="8">
    <source>
        <dbReference type="PROSITE-ProRule" id="PRU00169"/>
    </source>
</evidence>
<dbReference type="InterPro" id="IPR002197">
    <property type="entry name" value="HTH_Fis"/>
</dbReference>
<reference evidence="11 12" key="1">
    <citation type="submission" date="2007-06" db="EMBL/GenBank/DDBJ databases">
        <authorList>
            <person name="Green D."/>
            <person name="Ferriera S."/>
            <person name="Johnson J."/>
            <person name="Kravitz S."/>
            <person name="Beeson K."/>
            <person name="Sutton G."/>
            <person name="Rogers Y.-H."/>
            <person name="Friedman R."/>
            <person name="Frazier M."/>
            <person name="Venter J.C."/>
        </authorList>
    </citation>
    <scope>NUCLEOTIDE SEQUENCE [LARGE SCALE GENOMIC DNA]</scope>
    <source>
        <strain evidence="11 12">DG893</strain>
    </source>
</reference>
<dbReference type="InterPro" id="IPR025662">
    <property type="entry name" value="Sigma_54_int_dom_ATP-bd_1"/>
</dbReference>
<dbReference type="GO" id="GO:0006355">
    <property type="term" value="P:regulation of DNA-templated transcription"/>
    <property type="evidence" value="ECO:0007669"/>
    <property type="project" value="InterPro"/>
</dbReference>
<dbReference type="InterPro" id="IPR002078">
    <property type="entry name" value="Sigma_54_int"/>
</dbReference>
<dbReference type="Pfam" id="PF02954">
    <property type="entry name" value="HTH_8"/>
    <property type="match status" value="1"/>
</dbReference>
<dbReference type="InterPro" id="IPR003593">
    <property type="entry name" value="AAA+_ATPase"/>
</dbReference>
<sequence>MTEASVIFVDDDPHIRKAIAQTLTLEDLSVACFEDARSGLENITQDYEGVVLCDYNMPGMDGLEMLDRIRAKDDTIPVIILTGQGDISTAVTAMQQGAYDFIEKPFDHDELLELLRHALEKRHLALENRRLKAQLKHLARPGPRILGDSAGMQKVMATIDPVLDISANILLHGETGSGKDALARYIHENSPRSSHNFVAINCGAVPENLIESELFGHEAGAFTGADKRRIGKIEYAHKGTLFLDELESMPMALQVKLLRVLEEQRVERLGSNQVQDVDVRIIAATKADLKQLSDEGEFRADLYYRLNVVKLDIPPLRERKDDIPVLFHHFVLIAAARYDRESIPLDASQAARLMQHSWPGNVRELRNLAERYVLLGPVALDENDSSVTTNVSGRQTLSEMMDDFERSAVVSALNACHGSIKDTMVQLGIARKTLYDKMKKYGLDKAQFRD</sequence>
<dbReference type="Pfam" id="PF00158">
    <property type="entry name" value="Sigma54_activat"/>
    <property type="match status" value="1"/>
</dbReference>
<dbReference type="RefSeq" id="WP_007154426.1">
    <property type="nucleotide sequence ID" value="NZ_ABCP01000023.1"/>
</dbReference>
<keyword evidence="12" id="KW-1185">Reference proteome</keyword>
<evidence type="ECO:0000256" key="5">
    <source>
        <dbReference type="ARBA" id="ARBA00023015"/>
    </source>
</evidence>
<dbReference type="Pfam" id="PF00072">
    <property type="entry name" value="Response_reg"/>
    <property type="match status" value="1"/>
</dbReference>
<dbReference type="OrthoDB" id="9804019at2"/>
<feature type="domain" description="Response regulatory" evidence="10">
    <location>
        <begin position="5"/>
        <end position="119"/>
    </location>
</feature>
<dbReference type="PROSITE" id="PS50045">
    <property type="entry name" value="SIGMA54_INTERACT_4"/>
    <property type="match status" value="1"/>
</dbReference>
<dbReference type="eggNOG" id="COG2204">
    <property type="taxonomic scope" value="Bacteria"/>
</dbReference>
<keyword evidence="2" id="KW-0547">Nucleotide-binding</keyword>
<evidence type="ECO:0000259" key="9">
    <source>
        <dbReference type="PROSITE" id="PS50045"/>
    </source>
</evidence>
<organism evidence="11 12">
    <name type="scientific">Marinobacter algicola DG893</name>
    <dbReference type="NCBI Taxonomy" id="443152"/>
    <lineage>
        <taxon>Bacteria</taxon>
        <taxon>Pseudomonadati</taxon>
        <taxon>Pseudomonadota</taxon>
        <taxon>Gammaproteobacteria</taxon>
        <taxon>Pseudomonadales</taxon>
        <taxon>Marinobacteraceae</taxon>
        <taxon>Marinobacter</taxon>
    </lineage>
</organism>
<dbReference type="Gene3D" id="3.40.50.300">
    <property type="entry name" value="P-loop containing nucleotide triphosphate hydrolases"/>
    <property type="match status" value="1"/>
</dbReference>
<dbReference type="GO" id="GO:0000160">
    <property type="term" value="P:phosphorelay signal transduction system"/>
    <property type="evidence" value="ECO:0007669"/>
    <property type="project" value="UniProtKB-KW"/>
</dbReference>
<keyword evidence="1 8" id="KW-0597">Phosphoprotein</keyword>
<dbReference type="Proteomes" id="UP000005856">
    <property type="component" value="Unassembled WGS sequence"/>
</dbReference>
<dbReference type="PROSITE" id="PS50110">
    <property type="entry name" value="RESPONSE_REGULATORY"/>
    <property type="match status" value="1"/>
</dbReference>
<dbReference type="GO" id="GO:0005524">
    <property type="term" value="F:ATP binding"/>
    <property type="evidence" value="ECO:0007669"/>
    <property type="project" value="UniProtKB-KW"/>
</dbReference>
<dbReference type="CDD" id="cd17549">
    <property type="entry name" value="REC_DctD-like"/>
    <property type="match status" value="1"/>
</dbReference>
<dbReference type="AlphaFoldDB" id="A6F2D7"/>